<sequence>MEVAGAEGVRGVGGARCEGSDEVVEGVRVALVRQDVPGRLPHACGDRVRAARGQWSPASPGALAQRVEDGVEQRPQSAGTFRA</sequence>
<evidence type="ECO:0000256" key="1">
    <source>
        <dbReference type="SAM" id="MobiDB-lite"/>
    </source>
</evidence>
<reference evidence="3" key="1">
    <citation type="submission" date="2015-10" db="EMBL/GenBank/DDBJ databases">
        <authorList>
            <person name="Ju K.-S."/>
            <person name="Doroghazi J.R."/>
            <person name="Metcalf W.W."/>
        </authorList>
    </citation>
    <scope>NUCLEOTIDE SEQUENCE [LARGE SCALE GENOMIC DNA]</scope>
    <source>
        <strain evidence="3">NRRL 3151</strain>
    </source>
</reference>
<name>A0A0X3V413_9ACTN</name>
<dbReference type="Proteomes" id="UP000053923">
    <property type="component" value="Unassembled WGS sequence"/>
</dbReference>
<feature type="region of interest" description="Disordered" evidence="1">
    <location>
        <begin position="51"/>
        <end position="83"/>
    </location>
</feature>
<evidence type="ECO:0000313" key="3">
    <source>
        <dbReference type="Proteomes" id="UP000053923"/>
    </source>
</evidence>
<evidence type="ECO:0000313" key="2">
    <source>
        <dbReference type="EMBL" id="KUL39418.1"/>
    </source>
</evidence>
<feature type="compositionally biased region" description="Polar residues" evidence="1">
    <location>
        <begin position="74"/>
        <end position="83"/>
    </location>
</feature>
<comment type="caution">
    <text evidence="2">The sequence shown here is derived from an EMBL/GenBank/DDBJ whole genome shotgun (WGS) entry which is preliminary data.</text>
</comment>
<proteinExistence type="predicted"/>
<keyword evidence="3" id="KW-1185">Reference proteome</keyword>
<accession>A0A0X3V413</accession>
<dbReference type="AlphaFoldDB" id="A0A0X3V413"/>
<protein>
    <submittedName>
        <fullName evidence="2">Uncharacterized protein</fullName>
    </submittedName>
</protein>
<dbReference type="EMBL" id="LLZG01000100">
    <property type="protein sequence ID" value="KUL39418.1"/>
    <property type="molecule type" value="Genomic_DNA"/>
</dbReference>
<organism evidence="2 3">
    <name type="scientific">Streptomyces regalis</name>
    <dbReference type="NCBI Taxonomy" id="68262"/>
    <lineage>
        <taxon>Bacteria</taxon>
        <taxon>Bacillati</taxon>
        <taxon>Actinomycetota</taxon>
        <taxon>Actinomycetes</taxon>
        <taxon>Kitasatosporales</taxon>
        <taxon>Streptomycetaceae</taxon>
        <taxon>Streptomyces</taxon>
    </lineage>
</organism>
<gene>
    <name evidence="2" type="ORF">ADL12_15380</name>
</gene>